<keyword evidence="7" id="KW-1185">Reference proteome</keyword>
<dbReference type="CDD" id="cd00190">
    <property type="entry name" value="Tryp_SPc"/>
    <property type="match status" value="1"/>
</dbReference>
<accession>A0A9J6C3Y1</accession>
<evidence type="ECO:0000259" key="5">
    <source>
        <dbReference type="PROSITE" id="PS50240"/>
    </source>
</evidence>
<dbReference type="OrthoDB" id="5565075at2759"/>
<name>A0A9J6C3Y1_POLVA</name>
<dbReference type="GO" id="GO:0006508">
    <property type="term" value="P:proteolysis"/>
    <property type="evidence" value="ECO:0007669"/>
    <property type="project" value="InterPro"/>
</dbReference>
<proteinExistence type="inferred from homology"/>
<protein>
    <recommendedName>
        <fullName evidence="5">Peptidase S1 domain-containing protein</fullName>
    </recommendedName>
</protein>
<evidence type="ECO:0000256" key="4">
    <source>
        <dbReference type="SAM" id="SignalP"/>
    </source>
</evidence>
<evidence type="ECO:0000313" key="6">
    <source>
        <dbReference type="EMBL" id="KAG5676876.1"/>
    </source>
</evidence>
<dbReference type="SMART" id="SM00020">
    <property type="entry name" value="Tryp_SPc"/>
    <property type="match status" value="1"/>
</dbReference>
<keyword evidence="4" id="KW-0732">Signal</keyword>
<gene>
    <name evidence="6" type="ORF">PVAND_006682</name>
</gene>
<dbReference type="PRINTS" id="PR00722">
    <property type="entry name" value="CHYMOTRYPSIN"/>
</dbReference>
<keyword evidence="2" id="KW-0325">Glycoprotein</keyword>
<dbReference type="InterPro" id="IPR051487">
    <property type="entry name" value="Ser/Thr_Proteases_Immune/Dev"/>
</dbReference>
<evidence type="ECO:0000256" key="3">
    <source>
        <dbReference type="ARBA" id="ARBA00024195"/>
    </source>
</evidence>
<organism evidence="6 7">
    <name type="scientific">Polypedilum vanderplanki</name>
    <name type="common">Sleeping chironomid midge</name>
    <dbReference type="NCBI Taxonomy" id="319348"/>
    <lineage>
        <taxon>Eukaryota</taxon>
        <taxon>Metazoa</taxon>
        <taxon>Ecdysozoa</taxon>
        <taxon>Arthropoda</taxon>
        <taxon>Hexapoda</taxon>
        <taxon>Insecta</taxon>
        <taxon>Pterygota</taxon>
        <taxon>Neoptera</taxon>
        <taxon>Endopterygota</taxon>
        <taxon>Diptera</taxon>
        <taxon>Nematocera</taxon>
        <taxon>Chironomoidea</taxon>
        <taxon>Chironomidae</taxon>
        <taxon>Chironominae</taxon>
        <taxon>Polypedilum</taxon>
        <taxon>Polypedilum</taxon>
    </lineage>
</organism>
<comment type="similarity">
    <text evidence="3">Belongs to the peptidase S1 family. CLIP subfamily.</text>
</comment>
<reference evidence="6" key="1">
    <citation type="submission" date="2021-03" db="EMBL/GenBank/DDBJ databases">
        <title>Chromosome level genome of the anhydrobiotic midge Polypedilum vanderplanki.</title>
        <authorList>
            <person name="Yoshida Y."/>
            <person name="Kikawada T."/>
            <person name="Gusev O."/>
        </authorList>
    </citation>
    <scope>NUCLEOTIDE SEQUENCE</scope>
    <source>
        <strain evidence="6">NIAS01</strain>
        <tissue evidence="6">Whole body or cell culture</tissue>
    </source>
</reference>
<dbReference type="InterPro" id="IPR001314">
    <property type="entry name" value="Peptidase_S1A"/>
</dbReference>
<dbReference type="GO" id="GO:0004252">
    <property type="term" value="F:serine-type endopeptidase activity"/>
    <property type="evidence" value="ECO:0007669"/>
    <property type="project" value="InterPro"/>
</dbReference>
<feature type="signal peptide" evidence="4">
    <location>
        <begin position="1"/>
        <end position="19"/>
    </location>
</feature>
<dbReference type="PROSITE" id="PS50240">
    <property type="entry name" value="TRYPSIN_DOM"/>
    <property type="match status" value="1"/>
</dbReference>
<sequence length="281" mass="32066">MKVISIILFVIFNDRLSCALYLNEDINSYIINGIEAIPNSFPWQCGLIVYSQPFHDLTVSSTCGGSILSRNFVLTSAFCLQGSEYTLVIAGAHRIFEIEETQQRFHVEKNSYIIHPEFIREFLHNDIALMKLGKSLIFNNFVQAIKLPSEKFSTYNFIGEKTQIAGWGRFSDWTGDASEVLRVTRNHVVDNEKCHERFGILTSNRTMCLETLQFQSSSCRGDQGSPVVWENENSDKVIIGVVSFGIWIFNFGCDPTGNLFIPTVNTNINYFIPWIRLYINN</sequence>
<comment type="caution">
    <text evidence="6">The sequence shown here is derived from an EMBL/GenBank/DDBJ whole genome shotgun (WGS) entry which is preliminary data.</text>
</comment>
<evidence type="ECO:0000256" key="1">
    <source>
        <dbReference type="ARBA" id="ARBA00023157"/>
    </source>
</evidence>
<evidence type="ECO:0000313" key="7">
    <source>
        <dbReference type="Proteomes" id="UP001107558"/>
    </source>
</evidence>
<dbReference type="Pfam" id="PF00089">
    <property type="entry name" value="Trypsin"/>
    <property type="match status" value="1"/>
</dbReference>
<dbReference type="Proteomes" id="UP001107558">
    <property type="component" value="Chromosome 2"/>
</dbReference>
<feature type="domain" description="Peptidase S1" evidence="5">
    <location>
        <begin position="30"/>
        <end position="280"/>
    </location>
</feature>
<dbReference type="SUPFAM" id="SSF50494">
    <property type="entry name" value="Trypsin-like serine proteases"/>
    <property type="match status" value="1"/>
</dbReference>
<feature type="chain" id="PRO_5039917533" description="Peptidase S1 domain-containing protein" evidence="4">
    <location>
        <begin position="20"/>
        <end position="281"/>
    </location>
</feature>
<dbReference type="AlphaFoldDB" id="A0A9J6C3Y1"/>
<evidence type="ECO:0000256" key="2">
    <source>
        <dbReference type="ARBA" id="ARBA00023180"/>
    </source>
</evidence>
<dbReference type="Gene3D" id="2.40.10.10">
    <property type="entry name" value="Trypsin-like serine proteases"/>
    <property type="match status" value="1"/>
</dbReference>
<dbReference type="InterPro" id="IPR009003">
    <property type="entry name" value="Peptidase_S1_PA"/>
</dbReference>
<dbReference type="PANTHER" id="PTHR24256">
    <property type="entry name" value="TRYPTASE-RELATED"/>
    <property type="match status" value="1"/>
</dbReference>
<dbReference type="FunFam" id="2.40.10.10:FF:000068">
    <property type="entry name" value="transmembrane protease serine 2"/>
    <property type="match status" value="1"/>
</dbReference>
<dbReference type="EMBL" id="JADBJN010000002">
    <property type="protein sequence ID" value="KAG5676876.1"/>
    <property type="molecule type" value="Genomic_DNA"/>
</dbReference>
<keyword evidence="1" id="KW-1015">Disulfide bond</keyword>
<dbReference type="InterPro" id="IPR001254">
    <property type="entry name" value="Trypsin_dom"/>
</dbReference>
<dbReference type="InterPro" id="IPR043504">
    <property type="entry name" value="Peptidase_S1_PA_chymotrypsin"/>
</dbReference>